<dbReference type="EMBL" id="QPJW01000004">
    <property type="protein sequence ID" value="RCX19654.1"/>
    <property type="molecule type" value="Genomic_DNA"/>
</dbReference>
<proteinExistence type="predicted"/>
<reference evidence="1 2" key="1">
    <citation type="submission" date="2018-07" db="EMBL/GenBank/DDBJ databases">
        <title>Genomic Encyclopedia of Type Strains, Phase III (KMG-III): the genomes of soil and plant-associated and newly described type strains.</title>
        <authorList>
            <person name="Whitman W."/>
        </authorList>
    </citation>
    <scope>NUCLEOTIDE SEQUENCE [LARGE SCALE GENOMIC DNA]</scope>
    <source>
        <strain evidence="1 2">CECT 8333</strain>
    </source>
</reference>
<dbReference type="Proteomes" id="UP000253090">
    <property type="component" value="Unassembled WGS sequence"/>
</dbReference>
<accession>A0A369BIY0</accession>
<dbReference type="AlphaFoldDB" id="A0A369BIY0"/>
<comment type="caution">
    <text evidence="1">The sequence shown here is derived from an EMBL/GenBank/DDBJ whole genome shotgun (WGS) entry which is preliminary data.</text>
</comment>
<organism evidence="1 2">
    <name type="scientific">Fontibacillus phaseoli</name>
    <dbReference type="NCBI Taxonomy" id="1416533"/>
    <lineage>
        <taxon>Bacteria</taxon>
        <taxon>Bacillati</taxon>
        <taxon>Bacillota</taxon>
        <taxon>Bacilli</taxon>
        <taxon>Bacillales</taxon>
        <taxon>Paenibacillaceae</taxon>
        <taxon>Fontibacillus</taxon>
    </lineage>
</organism>
<protein>
    <submittedName>
        <fullName evidence="1">Uncharacterized protein</fullName>
    </submittedName>
</protein>
<evidence type="ECO:0000313" key="2">
    <source>
        <dbReference type="Proteomes" id="UP000253090"/>
    </source>
</evidence>
<gene>
    <name evidence="1" type="ORF">DFP94_104106</name>
</gene>
<sequence>MRYSMPLSINFIQSSGEDIYIAMTFLIILNLSLGSLEPLCTP</sequence>
<keyword evidence="2" id="KW-1185">Reference proteome</keyword>
<evidence type="ECO:0000313" key="1">
    <source>
        <dbReference type="EMBL" id="RCX19654.1"/>
    </source>
</evidence>
<name>A0A369BIY0_9BACL</name>